<dbReference type="GO" id="GO:0043565">
    <property type="term" value="F:sequence-specific DNA binding"/>
    <property type="evidence" value="ECO:0007669"/>
    <property type="project" value="InterPro"/>
</dbReference>
<evidence type="ECO:0000256" key="2">
    <source>
        <dbReference type="ARBA" id="ARBA00023125"/>
    </source>
</evidence>
<reference evidence="5" key="1">
    <citation type="submission" date="2020-08" db="EMBL/GenBank/DDBJ databases">
        <title>Genome public.</title>
        <authorList>
            <person name="Liu C."/>
            <person name="Sun Q."/>
        </authorList>
    </citation>
    <scope>NUCLEOTIDE SEQUENCE</scope>
    <source>
        <strain evidence="5">BX1005</strain>
    </source>
</reference>
<keyword evidence="2" id="KW-0238">DNA-binding</keyword>
<accession>A0A923LKW3</accession>
<dbReference type="InterPro" id="IPR037923">
    <property type="entry name" value="HTH-like"/>
</dbReference>
<dbReference type="RefSeq" id="WP_186865778.1">
    <property type="nucleotide sequence ID" value="NZ_JACOPH010000001.1"/>
</dbReference>
<protein>
    <submittedName>
        <fullName evidence="5">Helix-turn-helix transcriptional regulator</fullName>
    </submittedName>
</protein>
<organism evidence="5 6">
    <name type="scientific">Roseburia zhanii</name>
    <dbReference type="NCBI Taxonomy" id="2763064"/>
    <lineage>
        <taxon>Bacteria</taxon>
        <taxon>Bacillati</taxon>
        <taxon>Bacillota</taxon>
        <taxon>Clostridia</taxon>
        <taxon>Lachnospirales</taxon>
        <taxon>Lachnospiraceae</taxon>
        <taxon>Roseburia</taxon>
    </lineage>
</organism>
<dbReference type="Gene3D" id="2.60.120.10">
    <property type="entry name" value="Jelly Rolls"/>
    <property type="match status" value="1"/>
</dbReference>
<dbReference type="SUPFAM" id="SSF46689">
    <property type="entry name" value="Homeodomain-like"/>
    <property type="match status" value="2"/>
</dbReference>
<dbReference type="InterPro" id="IPR003313">
    <property type="entry name" value="AraC-bd"/>
</dbReference>
<gene>
    <name evidence="5" type="ORF">H8S17_00495</name>
</gene>
<dbReference type="Pfam" id="PF02311">
    <property type="entry name" value="AraC_binding"/>
    <property type="match status" value="1"/>
</dbReference>
<dbReference type="InterPro" id="IPR009057">
    <property type="entry name" value="Homeodomain-like_sf"/>
</dbReference>
<evidence type="ECO:0000256" key="3">
    <source>
        <dbReference type="ARBA" id="ARBA00023163"/>
    </source>
</evidence>
<proteinExistence type="predicted"/>
<evidence type="ECO:0000256" key="1">
    <source>
        <dbReference type="ARBA" id="ARBA00023015"/>
    </source>
</evidence>
<dbReference type="AlphaFoldDB" id="A0A923LKW3"/>
<dbReference type="PRINTS" id="PR00032">
    <property type="entry name" value="HTHARAC"/>
</dbReference>
<dbReference type="PANTHER" id="PTHR43280">
    <property type="entry name" value="ARAC-FAMILY TRANSCRIPTIONAL REGULATOR"/>
    <property type="match status" value="1"/>
</dbReference>
<keyword evidence="3" id="KW-0804">Transcription</keyword>
<dbReference type="InterPro" id="IPR020449">
    <property type="entry name" value="Tscrpt_reg_AraC-type_HTH"/>
</dbReference>
<dbReference type="PROSITE" id="PS01124">
    <property type="entry name" value="HTH_ARAC_FAMILY_2"/>
    <property type="match status" value="1"/>
</dbReference>
<dbReference type="InterPro" id="IPR018062">
    <property type="entry name" value="HTH_AraC-typ_CS"/>
</dbReference>
<keyword evidence="1" id="KW-0805">Transcription regulation</keyword>
<name>A0A923LKW3_9FIRM</name>
<comment type="caution">
    <text evidence="5">The sequence shown here is derived from an EMBL/GenBank/DDBJ whole genome shotgun (WGS) entry which is preliminary data.</text>
</comment>
<evidence type="ECO:0000313" key="5">
    <source>
        <dbReference type="EMBL" id="MBC5712700.1"/>
    </source>
</evidence>
<keyword evidence="6" id="KW-1185">Reference proteome</keyword>
<dbReference type="Pfam" id="PF12833">
    <property type="entry name" value="HTH_18"/>
    <property type="match status" value="1"/>
</dbReference>
<dbReference type="GO" id="GO:0003700">
    <property type="term" value="F:DNA-binding transcription factor activity"/>
    <property type="evidence" value="ECO:0007669"/>
    <property type="project" value="InterPro"/>
</dbReference>
<dbReference type="SUPFAM" id="SSF51215">
    <property type="entry name" value="Regulatory protein AraC"/>
    <property type="match status" value="1"/>
</dbReference>
<dbReference type="InterPro" id="IPR018060">
    <property type="entry name" value="HTH_AraC"/>
</dbReference>
<dbReference type="Gene3D" id="1.10.10.60">
    <property type="entry name" value="Homeodomain-like"/>
    <property type="match status" value="2"/>
</dbReference>
<dbReference type="Proteomes" id="UP000606720">
    <property type="component" value="Unassembled WGS sequence"/>
</dbReference>
<evidence type="ECO:0000313" key="6">
    <source>
        <dbReference type="Proteomes" id="UP000606720"/>
    </source>
</evidence>
<feature type="domain" description="HTH araC/xylS-type" evidence="4">
    <location>
        <begin position="194"/>
        <end position="292"/>
    </location>
</feature>
<dbReference type="InterPro" id="IPR014710">
    <property type="entry name" value="RmlC-like_jellyroll"/>
</dbReference>
<evidence type="ECO:0000259" key="4">
    <source>
        <dbReference type="PROSITE" id="PS01124"/>
    </source>
</evidence>
<dbReference type="EMBL" id="JACOPH010000001">
    <property type="protein sequence ID" value="MBC5712700.1"/>
    <property type="molecule type" value="Genomic_DNA"/>
</dbReference>
<dbReference type="PANTHER" id="PTHR43280:SF28">
    <property type="entry name" value="HTH-TYPE TRANSCRIPTIONAL ACTIVATOR RHAS"/>
    <property type="match status" value="1"/>
</dbReference>
<dbReference type="SMART" id="SM00342">
    <property type="entry name" value="HTH_ARAC"/>
    <property type="match status" value="1"/>
</dbReference>
<sequence length="295" mass="34605">MQIQTDEHLKEQKFHGSYDFPLLISKERITAYESDSFFWHWHPEIEITVVTSGEMLYHVNNCHLHLKKGDALFGNTATLHSGSMYEHSDCEYTSITFDAKLLYGSESSILYHTYMKPILQNYAFPCLHFDGSKPWHTQALIRLNSLIDAYESEDTAWEFEVLEHLLAFWKLLYLHADTETALSMADQRTYERIRNILTYIEANYDSKLTLEDIADHIHLCKSECCRMFKRYMRQSLFDFILAYRIEKSLPYLSDNSYSIQAVSEKAGFSDANYFSRVFKQLKGCSPSAFRKEILH</sequence>
<dbReference type="PROSITE" id="PS00041">
    <property type="entry name" value="HTH_ARAC_FAMILY_1"/>
    <property type="match status" value="1"/>
</dbReference>